<feature type="transmembrane region" description="Helical" evidence="1">
    <location>
        <begin position="205"/>
        <end position="226"/>
    </location>
</feature>
<feature type="transmembrane region" description="Helical" evidence="1">
    <location>
        <begin position="97"/>
        <end position="121"/>
    </location>
</feature>
<name>A0A9P6ZRH7_9AGAM</name>
<dbReference type="Proteomes" id="UP000714275">
    <property type="component" value="Unassembled WGS sequence"/>
</dbReference>
<organism evidence="2 3">
    <name type="scientific">Suillus placidus</name>
    <dbReference type="NCBI Taxonomy" id="48579"/>
    <lineage>
        <taxon>Eukaryota</taxon>
        <taxon>Fungi</taxon>
        <taxon>Dikarya</taxon>
        <taxon>Basidiomycota</taxon>
        <taxon>Agaricomycotina</taxon>
        <taxon>Agaricomycetes</taxon>
        <taxon>Agaricomycetidae</taxon>
        <taxon>Boletales</taxon>
        <taxon>Suillineae</taxon>
        <taxon>Suillaceae</taxon>
        <taxon>Suillus</taxon>
    </lineage>
</organism>
<evidence type="ECO:0000313" key="3">
    <source>
        <dbReference type="Proteomes" id="UP000714275"/>
    </source>
</evidence>
<dbReference type="OrthoDB" id="2640580at2759"/>
<keyword evidence="1" id="KW-0812">Transmembrane</keyword>
<reference evidence="2" key="1">
    <citation type="journal article" date="2020" name="New Phytol.">
        <title>Comparative genomics reveals dynamic genome evolution in host specialist ectomycorrhizal fungi.</title>
        <authorList>
            <person name="Lofgren L.A."/>
            <person name="Nguyen N.H."/>
            <person name="Vilgalys R."/>
            <person name="Ruytinx J."/>
            <person name="Liao H.L."/>
            <person name="Branco S."/>
            <person name="Kuo A."/>
            <person name="LaButti K."/>
            <person name="Lipzen A."/>
            <person name="Andreopoulos W."/>
            <person name="Pangilinan J."/>
            <person name="Riley R."/>
            <person name="Hundley H."/>
            <person name="Na H."/>
            <person name="Barry K."/>
            <person name="Grigoriev I.V."/>
            <person name="Stajich J.E."/>
            <person name="Kennedy P.G."/>
        </authorList>
    </citation>
    <scope>NUCLEOTIDE SEQUENCE</scope>
    <source>
        <strain evidence="2">DOB743</strain>
    </source>
</reference>
<keyword evidence="1" id="KW-0472">Membrane</keyword>
<feature type="transmembrane region" description="Helical" evidence="1">
    <location>
        <begin position="133"/>
        <end position="156"/>
    </location>
</feature>
<proteinExistence type="predicted"/>
<keyword evidence="1" id="KW-1133">Transmembrane helix</keyword>
<gene>
    <name evidence="2" type="ORF">EV702DRAFT_462286</name>
</gene>
<evidence type="ECO:0000313" key="2">
    <source>
        <dbReference type="EMBL" id="KAG1775131.1"/>
    </source>
</evidence>
<feature type="transmembrane region" description="Helical" evidence="1">
    <location>
        <begin position="176"/>
        <end position="199"/>
    </location>
</feature>
<dbReference type="AlphaFoldDB" id="A0A9P6ZRH7"/>
<dbReference type="EMBL" id="JABBWD010000036">
    <property type="protein sequence ID" value="KAG1775131.1"/>
    <property type="molecule type" value="Genomic_DNA"/>
</dbReference>
<protein>
    <submittedName>
        <fullName evidence="2">Uncharacterized protein</fullName>
    </submittedName>
</protein>
<evidence type="ECO:0000256" key="1">
    <source>
        <dbReference type="SAM" id="Phobius"/>
    </source>
</evidence>
<keyword evidence="3" id="KW-1185">Reference proteome</keyword>
<feature type="transmembrane region" description="Helical" evidence="1">
    <location>
        <begin position="15"/>
        <end position="34"/>
    </location>
</feature>
<accession>A0A9P6ZRH7</accession>
<comment type="caution">
    <text evidence="2">The sequence shown here is derived from an EMBL/GenBank/DDBJ whole genome shotgun (WGS) entry which is preliminary data.</text>
</comment>
<sequence length="292" mass="32766">MQRPRYGGKIAEHRLALLFYVFITFTLGSINFGANVTYTEMIWIDLRDSPGGLLPLIENDTRFRINVLALSAGHIQEWFMRALLLHRCFVIWNWSRWVMVPVIILYVAMIGLSIIVLFQASTGASFYSITIELAYLCIQVGHTVIYTVLVTSRLFVMRERMKQIMVQYDSSVYDTIALMVIESAAFYSVFAIIFIVAFGMHSDGATTLCLLSIDKIQGIAQLFFIIRVARGRAITREWSTRVTAIPAAIAFTGTVPEATEATDNKRIGRPEQDSVQLCSDSEKAAEVAASIP</sequence>